<dbReference type="PANTHER" id="PTHR10264:SF83">
    <property type="entry name" value="BLL5629 PROTEIN"/>
    <property type="match status" value="1"/>
</dbReference>
<comment type="caution">
    <text evidence="3">The sequence shown here is derived from an EMBL/GenBank/DDBJ whole genome shotgun (WGS) entry which is preliminary data.</text>
</comment>
<feature type="domain" description="Band 7" evidence="2">
    <location>
        <begin position="4"/>
        <end position="151"/>
    </location>
</feature>
<evidence type="ECO:0000256" key="1">
    <source>
        <dbReference type="ARBA" id="ARBA00008164"/>
    </source>
</evidence>
<dbReference type="Pfam" id="PF01145">
    <property type="entry name" value="Band_7"/>
    <property type="match status" value="1"/>
</dbReference>
<dbReference type="SUPFAM" id="SSF117892">
    <property type="entry name" value="Band 7/SPFH domain"/>
    <property type="match status" value="1"/>
</dbReference>
<dbReference type="EMBL" id="BAAALS010000001">
    <property type="protein sequence ID" value="GAA1736270.1"/>
    <property type="molecule type" value="Genomic_DNA"/>
</dbReference>
<dbReference type="CDD" id="cd13438">
    <property type="entry name" value="SPFH_eoslipins_u2"/>
    <property type="match status" value="1"/>
</dbReference>
<dbReference type="InterPro" id="IPR043202">
    <property type="entry name" value="Band-7_stomatin-like"/>
</dbReference>
<dbReference type="PANTHER" id="PTHR10264">
    <property type="entry name" value="BAND 7 PROTEIN-RELATED"/>
    <property type="match status" value="1"/>
</dbReference>
<dbReference type="Gene3D" id="3.30.479.30">
    <property type="entry name" value="Band 7 domain"/>
    <property type="match status" value="1"/>
</dbReference>
<accession>A0ABN2JR56</accession>
<reference evidence="3 4" key="1">
    <citation type="journal article" date="2019" name="Int. J. Syst. Evol. Microbiol.">
        <title>The Global Catalogue of Microorganisms (GCM) 10K type strain sequencing project: providing services to taxonomists for standard genome sequencing and annotation.</title>
        <authorList>
            <consortium name="The Broad Institute Genomics Platform"/>
            <consortium name="The Broad Institute Genome Sequencing Center for Infectious Disease"/>
            <person name="Wu L."/>
            <person name="Ma J."/>
        </authorList>
    </citation>
    <scope>NUCLEOTIDE SEQUENCE [LARGE SCALE GENOMIC DNA]</scope>
    <source>
        <strain evidence="3 4">JCM 13249</strain>
    </source>
</reference>
<gene>
    <name evidence="3" type="ORF">GCM10009681_03550</name>
</gene>
<dbReference type="InterPro" id="IPR001972">
    <property type="entry name" value="Stomatin_HflK_fam"/>
</dbReference>
<dbReference type="InterPro" id="IPR036013">
    <property type="entry name" value="Band_7/SPFH_dom_sf"/>
</dbReference>
<dbReference type="InterPro" id="IPR001107">
    <property type="entry name" value="Band_7"/>
</dbReference>
<name>A0ABN2JR56_9ACTN</name>
<proteinExistence type="inferred from homology"/>
<evidence type="ECO:0000313" key="3">
    <source>
        <dbReference type="EMBL" id="GAA1736270.1"/>
    </source>
</evidence>
<keyword evidence="4" id="KW-1185">Reference proteome</keyword>
<organism evidence="3 4">
    <name type="scientific">Luedemannella helvata</name>
    <dbReference type="NCBI Taxonomy" id="349315"/>
    <lineage>
        <taxon>Bacteria</taxon>
        <taxon>Bacillati</taxon>
        <taxon>Actinomycetota</taxon>
        <taxon>Actinomycetes</taxon>
        <taxon>Micromonosporales</taxon>
        <taxon>Micromonosporaceae</taxon>
        <taxon>Luedemannella</taxon>
    </lineage>
</organism>
<sequence>MDWQRVLLFVDGRLERVLEPGRHRYRRRGATLETVDTRRRITAVPGQELLTADGLSLRLSAQLSWRVVDPVAFVTVSTAPEQELYSAAQLALRDLVAGATLDELVTDRGRLALDVAAVSAHVDGLGIELLSAAVRDVMLPGELRRAAVETLLAREQGKAELERARAEAASLRTLANAARVLEEHPALLRLRTIQSAATIVLTPEPGQVAVKG</sequence>
<dbReference type="PRINTS" id="PR00721">
    <property type="entry name" value="STOMATIN"/>
</dbReference>
<evidence type="ECO:0000259" key="2">
    <source>
        <dbReference type="SMART" id="SM00244"/>
    </source>
</evidence>
<comment type="similarity">
    <text evidence="1">Belongs to the band 7/mec-2 family.</text>
</comment>
<dbReference type="SMART" id="SM00244">
    <property type="entry name" value="PHB"/>
    <property type="match status" value="1"/>
</dbReference>
<dbReference type="Proteomes" id="UP001500655">
    <property type="component" value="Unassembled WGS sequence"/>
</dbReference>
<protein>
    <recommendedName>
        <fullName evidence="2">Band 7 domain-containing protein</fullName>
    </recommendedName>
</protein>
<evidence type="ECO:0000313" key="4">
    <source>
        <dbReference type="Proteomes" id="UP001500655"/>
    </source>
</evidence>